<feature type="domain" description="F-box" evidence="1">
    <location>
        <begin position="27"/>
        <end position="96"/>
    </location>
</feature>
<accession>A0A5C3P5S8</accession>
<gene>
    <name evidence="2" type="ORF">K466DRAFT_664773</name>
</gene>
<evidence type="ECO:0000313" key="3">
    <source>
        <dbReference type="Proteomes" id="UP000308197"/>
    </source>
</evidence>
<dbReference type="InterPro" id="IPR036047">
    <property type="entry name" value="F-box-like_dom_sf"/>
</dbReference>
<dbReference type="Proteomes" id="UP000308197">
    <property type="component" value="Unassembled WGS sequence"/>
</dbReference>
<reference evidence="2 3" key="1">
    <citation type="journal article" date="2019" name="Nat. Ecol. Evol.">
        <title>Megaphylogeny resolves global patterns of mushroom evolution.</title>
        <authorList>
            <person name="Varga T."/>
            <person name="Krizsan K."/>
            <person name="Foldi C."/>
            <person name="Dima B."/>
            <person name="Sanchez-Garcia M."/>
            <person name="Sanchez-Ramirez S."/>
            <person name="Szollosi G.J."/>
            <person name="Szarkandi J.G."/>
            <person name="Papp V."/>
            <person name="Albert L."/>
            <person name="Andreopoulos W."/>
            <person name="Angelini C."/>
            <person name="Antonin V."/>
            <person name="Barry K.W."/>
            <person name="Bougher N.L."/>
            <person name="Buchanan P."/>
            <person name="Buyck B."/>
            <person name="Bense V."/>
            <person name="Catcheside P."/>
            <person name="Chovatia M."/>
            <person name="Cooper J."/>
            <person name="Damon W."/>
            <person name="Desjardin D."/>
            <person name="Finy P."/>
            <person name="Geml J."/>
            <person name="Haridas S."/>
            <person name="Hughes K."/>
            <person name="Justo A."/>
            <person name="Karasinski D."/>
            <person name="Kautmanova I."/>
            <person name="Kiss B."/>
            <person name="Kocsube S."/>
            <person name="Kotiranta H."/>
            <person name="LaButti K.M."/>
            <person name="Lechner B.E."/>
            <person name="Liimatainen K."/>
            <person name="Lipzen A."/>
            <person name="Lukacs Z."/>
            <person name="Mihaltcheva S."/>
            <person name="Morgado L.N."/>
            <person name="Niskanen T."/>
            <person name="Noordeloos M.E."/>
            <person name="Ohm R.A."/>
            <person name="Ortiz-Santana B."/>
            <person name="Ovrebo C."/>
            <person name="Racz N."/>
            <person name="Riley R."/>
            <person name="Savchenko A."/>
            <person name="Shiryaev A."/>
            <person name="Soop K."/>
            <person name="Spirin V."/>
            <person name="Szebenyi C."/>
            <person name="Tomsovsky M."/>
            <person name="Tulloss R.E."/>
            <person name="Uehling J."/>
            <person name="Grigoriev I.V."/>
            <person name="Vagvolgyi C."/>
            <person name="Papp T."/>
            <person name="Martin F.M."/>
            <person name="Miettinen O."/>
            <person name="Hibbett D.S."/>
            <person name="Nagy L.G."/>
        </authorList>
    </citation>
    <scope>NUCLEOTIDE SEQUENCE [LARGE SCALE GENOMIC DNA]</scope>
    <source>
        <strain evidence="2 3">HHB13444</strain>
    </source>
</reference>
<evidence type="ECO:0000313" key="2">
    <source>
        <dbReference type="EMBL" id="TFK85026.1"/>
    </source>
</evidence>
<dbReference type="Gene3D" id="1.20.1280.50">
    <property type="match status" value="1"/>
</dbReference>
<name>A0A5C3P5S8_9APHY</name>
<dbReference type="PROSITE" id="PS50181">
    <property type="entry name" value="FBOX"/>
    <property type="match status" value="1"/>
</dbReference>
<protein>
    <recommendedName>
        <fullName evidence="1">F-box domain-containing protein</fullName>
    </recommendedName>
</protein>
<dbReference type="SUPFAM" id="SSF81383">
    <property type="entry name" value="F-box domain"/>
    <property type="match status" value="1"/>
</dbReference>
<dbReference type="InParanoid" id="A0A5C3P5S8"/>
<organism evidence="2 3">
    <name type="scientific">Polyporus arcularius HHB13444</name>
    <dbReference type="NCBI Taxonomy" id="1314778"/>
    <lineage>
        <taxon>Eukaryota</taxon>
        <taxon>Fungi</taxon>
        <taxon>Dikarya</taxon>
        <taxon>Basidiomycota</taxon>
        <taxon>Agaricomycotina</taxon>
        <taxon>Agaricomycetes</taxon>
        <taxon>Polyporales</taxon>
        <taxon>Polyporaceae</taxon>
        <taxon>Polyporus</taxon>
    </lineage>
</organism>
<proteinExistence type="predicted"/>
<sequence length="582" mass="65372">MSVQDLDLTVSVLHDLSSKVKSKTNQGASVHRLPNEILHRIFKHLVLRREAYAGYELYVYGQREPGSDTRTILRLTHVCRRWRDLLLNSPSLWARISCSDAEVTRTFLERSRSAPLSLVLSDYDPNAEEILAEHGWRLERLDLAISEGSDLFSLLSTISPWPSSLECLTIYAENTGSTDGPRTSSLLFSQPSLGLKALALAPAPCWLPSNHFPALTHLHLDGASEMRLPNVNQLLTLLMNSPALQFIHISAFDLDDKGDTIPRSTPTIALNHLRSLAFVSCDVETFDLLNYLSIPRHVCLRVHGAEVKDSRRLRVPFLPLMEDLEELEIATEDSRLHVVATDGRSRGFWLHVSAVQRASWKSWICDTLPATIPLSRITSLRVYLGDDLAILPTVLSHMPKLSELRVSFPYSHSLKSNHSPRKPSMSADAPGDVVNQSLAYETQGYLNLRHIHLEVVLHWTAVYKSQDDGAAAFTDMCPPTLVRILATRAKAGLPVSLLTMQPVVSAENIRSRESAEALRPVVGRAFVPVEQYVEEFAVYPVFISWDRTTRIFEMKSLWNIDGAEEYWDIDADEMPKYGLLCP</sequence>
<dbReference type="EMBL" id="ML211278">
    <property type="protein sequence ID" value="TFK85026.1"/>
    <property type="molecule type" value="Genomic_DNA"/>
</dbReference>
<dbReference type="Pfam" id="PF12937">
    <property type="entry name" value="F-box-like"/>
    <property type="match status" value="1"/>
</dbReference>
<dbReference type="InterPro" id="IPR001810">
    <property type="entry name" value="F-box_dom"/>
</dbReference>
<keyword evidence="3" id="KW-1185">Reference proteome</keyword>
<dbReference type="AlphaFoldDB" id="A0A5C3P5S8"/>
<evidence type="ECO:0000259" key="1">
    <source>
        <dbReference type="PROSITE" id="PS50181"/>
    </source>
</evidence>